<evidence type="ECO:0000313" key="3">
    <source>
        <dbReference type="Proteomes" id="UP001642406"/>
    </source>
</evidence>
<feature type="region of interest" description="Disordered" evidence="1">
    <location>
        <begin position="154"/>
        <end position="198"/>
    </location>
</feature>
<gene>
    <name evidence="2" type="ORF">SBRCBS47491_008217</name>
</gene>
<evidence type="ECO:0000256" key="1">
    <source>
        <dbReference type="SAM" id="MobiDB-lite"/>
    </source>
</evidence>
<sequence>MSQTLALNRALTLTLDTGVNSDYFAPTTFEWYTERGGMQYSESTASESEDDSNSYFAQDYTHDFRFDKGTGNGQLGEATYATNDSTYVYAYRPWPQSSTDEQTAEEDDDDEDATPSTATIDTNTQIVYQTNNDLSYYGYGDYDFAQLSRTTTAYSVPSTEAKEGSEAEEHEYEGEDEEDEDDGLEMAQRRWHCPRLER</sequence>
<name>A0ABP0CJM3_9PEZI</name>
<dbReference type="Proteomes" id="UP001642406">
    <property type="component" value="Unassembled WGS sequence"/>
</dbReference>
<dbReference type="EMBL" id="CAWUHC010000102">
    <property type="protein sequence ID" value="CAK7232284.1"/>
    <property type="molecule type" value="Genomic_DNA"/>
</dbReference>
<accession>A0ABP0CJM3</accession>
<feature type="compositionally biased region" description="Acidic residues" evidence="1">
    <location>
        <begin position="102"/>
        <end position="113"/>
    </location>
</feature>
<organism evidence="2 3">
    <name type="scientific">Sporothrix bragantina</name>
    <dbReference type="NCBI Taxonomy" id="671064"/>
    <lineage>
        <taxon>Eukaryota</taxon>
        <taxon>Fungi</taxon>
        <taxon>Dikarya</taxon>
        <taxon>Ascomycota</taxon>
        <taxon>Pezizomycotina</taxon>
        <taxon>Sordariomycetes</taxon>
        <taxon>Sordariomycetidae</taxon>
        <taxon>Ophiostomatales</taxon>
        <taxon>Ophiostomataceae</taxon>
        <taxon>Sporothrix</taxon>
    </lineage>
</organism>
<proteinExistence type="predicted"/>
<comment type="caution">
    <text evidence="2">The sequence shown here is derived from an EMBL/GenBank/DDBJ whole genome shotgun (WGS) entry which is preliminary data.</text>
</comment>
<evidence type="ECO:0000313" key="2">
    <source>
        <dbReference type="EMBL" id="CAK7232284.1"/>
    </source>
</evidence>
<keyword evidence="3" id="KW-1185">Reference proteome</keyword>
<feature type="compositionally biased region" description="Acidic residues" evidence="1">
    <location>
        <begin position="168"/>
        <end position="184"/>
    </location>
</feature>
<feature type="region of interest" description="Disordered" evidence="1">
    <location>
        <begin position="96"/>
        <end position="117"/>
    </location>
</feature>
<feature type="compositionally biased region" description="Basic residues" evidence="1">
    <location>
        <begin position="189"/>
        <end position="198"/>
    </location>
</feature>
<reference evidence="2 3" key="1">
    <citation type="submission" date="2024-01" db="EMBL/GenBank/DDBJ databases">
        <authorList>
            <person name="Allen C."/>
            <person name="Tagirdzhanova G."/>
        </authorList>
    </citation>
    <scope>NUCLEOTIDE SEQUENCE [LARGE SCALE GENOMIC DNA]</scope>
</reference>
<protein>
    <submittedName>
        <fullName evidence="2">Uncharacterized protein</fullName>
    </submittedName>
</protein>